<dbReference type="EMBL" id="BLIV01000001">
    <property type="protein sequence ID" value="GFE48640.1"/>
    <property type="molecule type" value="Genomic_DNA"/>
</dbReference>
<name>A0A640VMJ2_9RHOB</name>
<proteinExistence type="predicted"/>
<dbReference type="Proteomes" id="UP000436522">
    <property type="component" value="Unassembled WGS sequence"/>
</dbReference>
<evidence type="ECO:0000313" key="2">
    <source>
        <dbReference type="Proteomes" id="UP000436522"/>
    </source>
</evidence>
<dbReference type="AlphaFoldDB" id="A0A640VMJ2"/>
<protein>
    <submittedName>
        <fullName evidence="1">Uncharacterized protein</fullName>
    </submittedName>
</protein>
<organism evidence="1 2">
    <name type="scientific">Roseobacter cerasinus</name>
    <dbReference type="NCBI Taxonomy" id="2602289"/>
    <lineage>
        <taxon>Bacteria</taxon>
        <taxon>Pseudomonadati</taxon>
        <taxon>Pseudomonadota</taxon>
        <taxon>Alphaproteobacteria</taxon>
        <taxon>Rhodobacterales</taxon>
        <taxon>Roseobacteraceae</taxon>
        <taxon>Roseobacter</taxon>
    </lineage>
</organism>
<evidence type="ECO:0000313" key="1">
    <source>
        <dbReference type="EMBL" id="GFE48640.1"/>
    </source>
</evidence>
<gene>
    <name evidence="1" type="ORF">So717_03930</name>
</gene>
<sequence>MAATQPNTPVAEICEPCASRFRVEAHYDDPWKTPITLAPLRVQYQEGAVISEGGRTRALATFGLQDGEQIQSVLPEVGAYDDRAPEPGAITAQLIPEDAGDPAALEEQIVGELAAFAQTMETAMQPWIIQWESHASKVVPVNALA</sequence>
<reference evidence="1 2" key="1">
    <citation type="submission" date="2019-12" db="EMBL/GenBank/DDBJ databases">
        <title>Roseobacter cerasinus sp. nov., isolated from seawater around aquaculture.</title>
        <authorList>
            <person name="Muramatsu S."/>
            <person name="Takabe Y."/>
            <person name="Mori K."/>
            <person name="Takaichi S."/>
            <person name="Hanada S."/>
        </authorList>
    </citation>
    <scope>NUCLEOTIDE SEQUENCE [LARGE SCALE GENOMIC DNA]</scope>
    <source>
        <strain evidence="1 2">AI77</strain>
    </source>
</reference>
<keyword evidence="2" id="KW-1185">Reference proteome</keyword>
<comment type="caution">
    <text evidence="1">The sequence shown here is derived from an EMBL/GenBank/DDBJ whole genome shotgun (WGS) entry which is preliminary data.</text>
</comment>
<accession>A0A640VMJ2</accession>